<keyword evidence="1" id="KW-0285">Flavoprotein</keyword>
<keyword evidence="2" id="KW-0560">Oxidoreductase</keyword>
<protein>
    <submittedName>
        <fullName evidence="4">2,4-dienoyl-CoA reductase-like NADH-dependent reductase (Old Yellow Enzyme family)</fullName>
    </submittedName>
</protein>
<reference evidence="4 5" key="1">
    <citation type="submission" date="2019-03" db="EMBL/GenBank/DDBJ databases">
        <title>Genomic Encyclopedia of Type Strains, Phase IV (KMG-IV): sequencing the most valuable type-strain genomes for metagenomic binning, comparative biology and taxonomic classification.</title>
        <authorList>
            <person name="Goeker M."/>
        </authorList>
    </citation>
    <scope>NUCLEOTIDE SEQUENCE [LARGE SCALE GENOMIC DNA]</scope>
    <source>
        <strain evidence="4 5">DSM 9035</strain>
    </source>
</reference>
<dbReference type="OrthoDB" id="9804454at2"/>
<dbReference type="InterPro" id="IPR013785">
    <property type="entry name" value="Aldolase_TIM"/>
</dbReference>
<evidence type="ECO:0000259" key="3">
    <source>
        <dbReference type="Pfam" id="PF00724"/>
    </source>
</evidence>
<organism evidence="4 5">
    <name type="scientific">Aquabacter spiritensis</name>
    <dbReference type="NCBI Taxonomy" id="933073"/>
    <lineage>
        <taxon>Bacteria</taxon>
        <taxon>Pseudomonadati</taxon>
        <taxon>Pseudomonadota</taxon>
        <taxon>Alphaproteobacteria</taxon>
        <taxon>Hyphomicrobiales</taxon>
        <taxon>Xanthobacteraceae</taxon>
        <taxon>Aquabacter</taxon>
    </lineage>
</organism>
<dbReference type="PANTHER" id="PTHR43656:SF2">
    <property type="entry name" value="BINDING OXIDOREDUCTASE, PUTATIVE (AFU_ORTHOLOGUE AFUA_2G08260)-RELATED"/>
    <property type="match status" value="1"/>
</dbReference>
<dbReference type="RefSeq" id="WP_132031032.1">
    <property type="nucleotide sequence ID" value="NZ_SMAI01000004.1"/>
</dbReference>
<comment type="caution">
    <text evidence="4">The sequence shown here is derived from an EMBL/GenBank/DDBJ whole genome shotgun (WGS) entry which is preliminary data.</text>
</comment>
<name>A0A4R3LYD9_9HYPH</name>
<feature type="domain" description="NADH:flavin oxidoreductase/NADH oxidase N-terminal" evidence="3">
    <location>
        <begin position="43"/>
        <end position="275"/>
    </location>
</feature>
<dbReference type="Proteomes" id="UP000294664">
    <property type="component" value="Unassembled WGS sequence"/>
</dbReference>
<sequence length="491" mass="53500">MKYGDFPKITSLSGVAGFRAHLAELGIDMPCDDIVAGGPDSPLAAPLDVDGMRIGNRFAIHPMEGWDGTREGAPTENTERRWRRFGESGAKLIFGGEAVAVRQDGRANPLQLVMSAQTQGAIARLRETVIAAHTQAAGSADGLVIGLQLTHSGRFCKPNDNRRFEQMILYRHPVLDRKFGIPAEYPVMSDDDIFRLIDDYIAAARRAEACGYDFVDLKHCHGYLGHEFLSAKTRPGPFGGPIENRTRFLRELVAGIRAACPRLKLAMRVSAIDLIAYRPDPERSLPGALGPGVPDDAAGALPYRYGFGTDAADPTAYDLSETFALLDIVGDLGIRLVNVTLGSPYYNPHLTRPASYPPSDGYHPPEDPLIGVMRHLDVVRALKAHSPEMTLLGSGYTYLQEYLPNVAQAVVRQGWTDLVGLGRMVLSYPDLPLDVLSGRGMQKKKICRTFSDCTTAPRNGIVSGCYPLDGFYKQSAEFKQLAAIKKAAKSA</sequence>
<dbReference type="InterPro" id="IPR001155">
    <property type="entry name" value="OxRdtase_FMN_N"/>
</dbReference>
<dbReference type="AlphaFoldDB" id="A0A4R3LYD9"/>
<dbReference type="EMBL" id="SMAI01000004">
    <property type="protein sequence ID" value="TCT05711.1"/>
    <property type="molecule type" value="Genomic_DNA"/>
</dbReference>
<evidence type="ECO:0000256" key="2">
    <source>
        <dbReference type="ARBA" id="ARBA00023002"/>
    </source>
</evidence>
<dbReference type="GO" id="GO:0016491">
    <property type="term" value="F:oxidoreductase activity"/>
    <property type="evidence" value="ECO:0007669"/>
    <property type="project" value="UniProtKB-KW"/>
</dbReference>
<dbReference type="GO" id="GO:0010181">
    <property type="term" value="F:FMN binding"/>
    <property type="evidence" value="ECO:0007669"/>
    <property type="project" value="InterPro"/>
</dbReference>
<evidence type="ECO:0000313" key="5">
    <source>
        <dbReference type="Proteomes" id="UP000294664"/>
    </source>
</evidence>
<dbReference type="SUPFAM" id="SSF51395">
    <property type="entry name" value="FMN-linked oxidoreductases"/>
    <property type="match status" value="1"/>
</dbReference>
<dbReference type="Pfam" id="PF00724">
    <property type="entry name" value="Oxidored_FMN"/>
    <property type="match status" value="1"/>
</dbReference>
<evidence type="ECO:0000313" key="4">
    <source>
        <dbReference type="EMBL" id="TCT05711.1"/>
    </source>
</evidence>
<gene>
    <name evidence="4" type="ORF">EDC64_104271</name>
</gene>
<keyword evidence="5" id="KW-1185">Reference proteome</keyword>
<dbReference type="Gene3D" id="3.20.20.70">
    <property type="entry name" value="Aldolase class I"/>
    <property type="match status" value="1"/>
</dbReference>
<accession>A0A4R3LYD9</accession>
<proteinExistence type="predicted"/>
<dbReference type="InterPro" id="IPR051799">
    <property type="entry name" value="NADH_flavin_oxidoreductase"/>
</dbReference>
<evidence type="ECO:0000256" key="1">
    <source>
        <dbReference type="ARBA" id="ARBA00022630"/>
    </source>
</evidence>
<dbReference type="PANTHER" id="PTHR43656">
    <property type="entry name" value="BINDING OXIDOREDUCTASE, PUTATIVE (AFU_ORTHOLOGUE AFUA_2G08260)-RELATED"/>
    <property type="match status" value="1"/>
</dbReference>